<evidence type="ECO:0000256" key="1">
    <source>
        <dbReference type="ARBA" id="ARBA00013169"/>
    </source>
</evidence>
<dbReference type="SUPFAM" id="SSF47323">
    <property type="entry name" value="Anticodon-binding domain of a subclass of class I aminoacyl-tRNA synthetases"/>
    <property type="match status" value="1"/>
</dbReference>
<sequence>MRSEMGVAPEKRIDLYLKSPHKEKLNLLRENRSYIANLVRTEKLIIGEKIAKPTGSISSLVDDIDIFIPLKSQRGFDKERKRLKENLATIEKELKNLEKKLLSKDFIRKAPSEIVRKEKKKNSSLRSRAGKLKRMLREIQKI</sequence>
<dbReference type="InterPro" id="IPR002303">
    <property type="entry name" value="Valyl-tRNA_ligase"/>
</dbReference>
<dbReference type="Pfam" id="PF10458">
    <property type="entry name" value="Val_tRNA-synt_C"/>
    <property type="match status" value="1"/>
</dbReference>
<evidence type="ECO:0000256" key="8">
    <source>
        <dbReference type="ARBA" id="ARBA00047552"/>
    </source>
</evidence>
<dbReference type="EMBL" id="BART01035553">
    <property type="protein sequence ID" value="GAH15565.1"/>
    <property type="molecule type" value="Genomic_DNA"/>
</dbReference>
<dbReference type="GO" id="GO:0005829">
    <property type="term" value="C:cytosol"/>
    <property type="evidence" value="ECO:0007669"/>
    <property type="project" value="TreeGrafter"/>
</dbReference>
<dbReference type="GO" id="GO:0005524">
    <property type="term" value="F:ATP binding"/>
    <property type="evidence" value="ECO:0007669"/>
    <property type="project" value="UniProtKB-KW"/>
</dbReference>
<feature type="domain" description="Valyl-tRNA synthetase tRNA-binding arm" evidence="10">
    <location>
        <begin position="76"/>
        <end position="139"/>
    </location>
</feature>
<dbReference type="InterPro" id="IPR009080">
    <property type="entry name" value="tRNAsynth_Ia_anticodon-bd"/>
</dbReference>
<gene>
    <name evidence="11" type="ORF">S01H4_60331</name>
</gene>
<dbReference type="InterPro" id="IPR037118">
    <property type="entry name" value="Val-tRNA_synth_C_sf"/>
</dbReference>
<comment type="catalytic activity">
    <reaction evidence="8">
        <text>tRNA(Val) + L-valine + ATP = L-valyl-tRNA(Val) + AMP + diphosphate</text>
        <dbReference type="Rhea" id="RHEA:10704"/>
        <dbReference type="Rhea" id="RHEA-COMP:9672"/>
        <dbReference type="Rhea" id="RHEA-COMP:9708"/>
        <dbReference type="ChEBI" id="CHEBI:30616"/>
        <dbReference type="ChEBI" id="CHEBI:33019"/>
        <dbReference type="ChEBI" id="CHEBI:57762"/>
        <dbReference type="ChEBI" id="CHEBI:78442"/>
        <dbReference type="ChEBI" id="CHEBI:78537"/>
        <dbReference type="ChEBI" id="CHEBI:456215"/>
        <dbReference type="EC" id="6.1.1.9"/>
    </reaction>
</comment>
<dbReference type="SUPFAM" id="SSF46589">
    <property type="entry name" value="tRNA-binding arm"/>
    <property type="match status" value="1"/>
</dbReference>
<keyword evidence="6" id="KW-0030">Aminoacyl-tRNA synthetase</keyword>
<dbReference type="PANTHER" id="PTHR11946">
    <property type="entry name" value="VALYL-TRNA SYNTHETASES"/>
    <property type="match status" value="1"/>
</dbReference>
<dbReference type="PANTHER" id="PTHR11946:SF93">
    <property type="entry name" value="VALINE--TRNA LIGASE, CHLOROPLASTIC_MITOCHONDRIAL 2"/>
    <property type="match status" value="1"/>
</dbReference>
<dbReference type="GO" id="GO:0004832">
    <property type="term" value="F:valine-tRNA ligase activity"/>
    <property type="evidence" value="ECO:0007669"/>
    <property type="project" value="UniProtKB-EC"/>
</dbReference>
<evidence type="ECO:0000256" key="7">
    <source>
        <dbReference type="ARBA" id="ARBA00029936"/>
    </source>
</evidence>
<protein>
    <recommendedName>
        <fullName evidence="1">valine--tRNA ligase</fullName>
        <ecNumber evidence="1">6.1.1.9</ecNumber>
    </recommendedName>
    <alternativeName>
        <fullName evidence="7">Valyl-tRNA synthetase</fullName>
    </alternativeName>
</protein>
<keyword evidence="4" id="KW-0067">ATP-binding</keyword>
<keyword evidence="9" id="KW-0175">Coiled coil</keyword>
<keyword evidence="5" id="KW-0648">Protein biosynthesis</keyword>
<dbReference type="InterPro" id="IPR010978">
    <property type="entry name" value="tRNA-bd_arm"/>
</dbReference>
<comment type="caution">
    <text evidence="11">The sequence shown here is derived from an EMBL/GenBank/DDBJ whole genome shotgun (WGS) entry which is preliminary data.</text>
</comment>
<evidence type="ECO:0000256" key="3">
    <source>
        <dbReference type="ARBA" id="ARBA00022741"/>
    </source>
</evidence>
<evidence type="ECO:0000256" key="4">
    <source>
        <dbReference type="ARBA" id="ARBA00022840"/>
    </source>
</evidence>
<evidence type="ECO:0000313" key="11">
    <source>
        <dbReference type="EMBL" id="GAH15565.1"/>
    </source>
</evidence>
<organism evidence="11">
    <name type="scientific">marine sediment metagenome</name>
    <dbReference type="NCBI Taxonomy" id="412755"/>
    <lineage>
        <taxon>unclassified sequences</taxon>
        <taxon>metagenomes</taxon>
        <taxon>ecological metagenomes</taxon>
    </lineage>
</organism>
<dbReference type="InterPro" id="IPR019499">
    <property type="entry name" value="Val-tRNA_synth_tRNA-bd"/>
</dbReference>
<dbReference type="Gene3D" id="1.10.287.380">
    <property type="entry name" value="Valyl-tRNA synthetase, C-terminal domain"/>
    <property type="match status" value="1"/>
</dbReference>
<evidence type="ECO:0000256" key="6">
    <source>
        <dbReference type="ARBA" id="ARBA00023146"/>
    </source>
</evidence>
<evidence type="ECO:0000256" key="5">
    <source>
        <dbReference type="ARBA" id="ARBA00022917"/>
    </source>
</evidence>
<proteinExistence type="predicted"/>
<reference evidence="11" key="1">
    <citation type="journal article" date="2014" name="Front. Microbiol.">
        <title>High frequency of phylogenetically diverse reductive dehalogenase-homologous genes in deep subseafloor sedimentary metagenomes.</title>
        <authorList>
            <person name="Kawai M."/>
            <person name="Futagami T."/>
            <person name="Toyoda A."/>
            <person name="Takaki Y."/>
            <person name="Nishi S."/>
            <person name="Hori S."/>
            <person name="Arai W."/>
            <person name="Tsubouchi T."/>
            <person name="Morono Y."/>
            <person name="Uchiyama I."/>
            <person name="Ito T."/>
            <person name="Fujiyama A."/>
            <person name="Inagaki F."/>
            <person name="Takami H."/>
        </authorList>
    </citation>
    <scope>NUCLEOTIDE SEQUENCE</scope>
    <source>
        <strain evidence="11">Expedition CK06-06</strain>
    </source>
</reference>
<dbReference type="GO" id="GO:0006438">
    <property type="term" value="P:valyl-tRNA aminoacylation"/>
    <property type="evidence" value="ECO:0007669"/>
    <property type="project" value="InterPro"/>
</dbReference>
<accession>X1E5A9</accession>
<dbReference type="AlphaFoldDB" id="X1E5A9"/>
<evidence type="ECO:0000259" key="10">
    <source>
        <dbReference type="Pfam" id="PF10458"/>
    </source>
</evidence>
<feature type="coiled-coil region" evidence="9">
    <location>
        <begin position="73"/>
        <end position="100"/>
    </location>
</feature>
<evidence type="ECO:0000256" key="9">
    <source>
        <dbReference type="SAM" id="Coils"/>
    </source>
</evidence>
<name>X1E5A9_9ZZZZ</name>
<dbReference type="EC" id="6.1.1.9" evidence="1"/>
<evidence type="ECO:0000256" key="2">
    <source>
        <dbReference type="ARBA" id="ARBA00022598"/>
    </source>
</evidence>
<keyword evidence="3" id="KW-0547">Nucleotide-binding</keyword>
<keyword evidence="2" id="KW-0436">Ligase</keyword>